<gene>
    <name evidence="17" type="ORF">JFL43_04975</name>
</gene>
<keyword evidence="10" id="KW-0067">ATP-binding</keyword>
<keyword evidence="11 14" id="KW-1133">Transmembrane helix</keyword>
<evidence type="ECO:0000259" key="15">
    <source>
        <dbReference type="PROSITE" id="PS50109"/>
    </source>
</evidence>
<dbReference type="InterPro" id="IPR004358">
    <property type="entry name" value="Sig_transdc_His_kin-like_C"/>
</dbReference>
<keyword evidence="5" id="KW-0597">Phosphoprotein</keyword>
<dbReference type="InterPro" id="IPR036097">
    <property type="entry name" value="HisK_dim/P_sf"/>
</dbReference>
<dbReference type="Pfam" id="PF02518">
    <property type="entry name" value="HATPase_c"/>
    <property type="match status" value="1"/>
</dbReference>
<dbReference type="InterPro" id="IPR005467">
    <property type="entry name" value="His_kinase_dom"/>
</dbReference>
<evidence type="ECO:0000256" key="5">
    <source>
        <dbReference type="ARBA" id="ARBA00022553"/>
    </source>
</evidence>
<dbReference type="SMART" id="SM00388">
    <property type="entry name" value="HisKA"/>
    <property type="match status" value="1"/>
</dbReference>
<dbReference type="Gene3D" id="6.10.340.10">
    <property type="match status" value="1"/>
</dbReference>
<feature type="domain" description="HAMP" evidence="16">
    <location>
        <begin position="180"/>
        <end position="231"/>
    </location>
</feature>
<evidence type="ECO:0000256" key="9">
    <source>
        <dbReference type="ARBA" id="ARBA00022777"/>
    </source>
</evidence>
<dbReference type="PANTHER" id="PTHR45528">
    <property type="entry name" value="SENSOR HISTIDINE KINASE CPXA"/>
    <property type="match status" value="1"/>
</dbReference>
<dbReference type="CDD" id="cd00075">
    <property type="entry name" value="HATPase"/>
    <property type="match status" value="1"/>
</dbReference>
<evidence type="ECO:0000259" key="16">
    <source>
        <dbReference type="PROSITE" id="PS50885"/>
    </source>
</evidence>
<evidence type="ECO:0000256" key="10">
    <source>
        <dbReference type="ARBA" id="ARBA00022840"/>
    </source>
</evidence>
<sequence length="493" mass="56804">MKLKTWLLLSYFIVMSLPLAAAYALFAWINAYHDDRNVEEYFEKWAELQQISIVLKEPMLYEPGIERPQVEELTDLKTAIVLYRPDGLALYNSNPLAYTNDYVLSKESLYKNLFQFENDYRSYSYREPVFSDNKLVGFFEVTLAREKWVDGVNNRTVLVIAIFIGIFVFTFLCVTILINRKLNKRLAQLMKQMTAYGSRGKVEEIQTSKDEIGELTESFYSMREQIEVAREKIAQEQQDKEFMVAAISHDLKTPLTSIRAYAESLSADRNLHEDEREEYREVIINKANYMQQMLDDLLMYTLLQSPTYEMEFVQAEGSEFFDMLLSDYEPLCYEKKITLEVNSNVDGIFNVNPKQLMRVTDNLMSNAIMHTPIEGSIWLAMVSSENLPKWVFPFVTQELQLEGPLLIVQNSGAGLEKEQLSHVFKPLYQADTARSKKGESGTGLGLSITKSIIEKHGGTVQMLSHKTIGTCVICKLQKIERTGDNNEENYEKS</sequence>
<dbReference type="PRINTS" id="PR00344">
    <property type="entry name" value="BCTRLSENSOR"/>
</dbReference>
<proteinExistence type="predicted"/>
<dbReference type="CDD" id="cd06225">
    <property type="entry name" value="HAMP"/>
    <property type="match status" value="1"/>
</dbReference>
<comment type="caution">
    <text evidence="17">The sequence shown here is derived from an EMBL/GenBank/DDBJ whole genome shotgun (WGS) entry which is preliminary data.</text>
</comment>
<keyword evidence="8" id="KW-0547">Nucleotide-binding</keyword>
<dbReference type="InterPro" id="IPR003594">
    <property type="entry name" value="HATPase_dom"/>
</dbReference>
<evidence type="ECO:0000256" key="12">
    <source>
        <dbReference type="ARBA" id="ARBA00023012"/>
    </source>
</evidence>
<dbReference type="InterPro" id="IPR036890">
    <property type="entry name" value="HATPase_C_sf"/>
</dbReference>
<dbReference type="PROSITE" id="PS50109">
    <property type="entry name" value="HIS_KIN"/>
    <property type="match status" value="1"/>
</dbReference>
<dbReference type="SUPFAM" id="SSF47384">
    <property type="entry name" value="Homodimeric domain of signal transducing histidine kinase"/>
    <property type="match status" value="1"/>
</dbReference>
<evidence type="ECO:0000256" key="3">
    <source>
        <dbReference type="ARBA" id="ARBA00012438"/>
    </source>
</evidence>
<keyword evidence="12" id="KW-0902">Two-component regulatory system</keyword>
<dbReference type="Gene3D" id="1.10.287.130">
    <property type="match status" value="1"/>
</dbReference>
<dbReference type="InterPro" id="IPR050398">
    <property type="entry name" value="HssS/ArlS-like"/>
</dbReference>
<evidence type="ECO:0000256" key="14">
    <source>
        <dbReference type="SAM" id="Phobius"/>
    </source>
</evidence>
<feature type="domain" description="Histidine kinase" evidence="15">
    <location>
        <begin position="246"/>
        <end position="480"/>
    </location>
</feature>
<dbReference type="CDD" id="cd00082">
    <property type="entry name" value="HisKA"/>
    <property type="match status" value="1"/>
</dbReference>
<evidence type="ECO:0000256" key="2">
    <source>
        <dbReference type="ARBA" id="ARBA00004651"/>
    </source>
</evidence>
<evidence type="ECO:0000313" key="17">
    <source>
        <dbReference type="EMBL" id="MBK3494218.1"/>
    </source>
</evidence>
<dbReference type="EMBL" id="JAEOAH010000004">
    <property type="protein sequence ID" value="MBK3494218.1"/>
    <property type="molecule type" value="Genomic_DNA"/>
</dbReference>
<keyword evidence="6" id="KW-0808">Transferase</keyword>
<protein>
    <recommendedName>
        <fullName evidence="3">histidine kinase</fullName>
        <ecNumber evidence="3">2.7.13.3</ecNumber>
    </recommendedName>
</protein>
<dbReference type="SMART" id="SM00304">
    <property type="entry name" value="HAMP"/>
    <property type="match status" value="1"/>
</dbReference>
<dbReference type="SMART" id="SM00387">
    <property type="entry name" value="HATPase_c"/>
    <property type="match status" value="1"/>
</dbReference>
<evidence type="ECO:0000256" key="7">
    <source>
        <dbReference type="ARBA" id="ARBA00022692"/>
    </source>
</evidence>
<evidence type="ECO:0000256" key="4">
    <source>
        <dbReference type="ARBA" id="ARBA00022475"/>
    </source>
</evidence>
<dbReference type="PROSITE" id="PS50885">
    <property type="entry name" value="HAMP"/>
    <property type="match status" value="1"/>
</dbReference>
<comment type="catalytic activity">
    <reaction evidence="1">
        <text>ATP + protein L-histidine = ADP + protein N-phospho-L-histidine.</text>
        <dbReference type="EC" id="2.7.13.3"/>
    </reaction>
</comment>
<organism evidence="17 18">
    <name type="scientific">Viridibacillus soli</name>
    <dbReference type="NCBI Taxonomy" id="2798301"/>
    <lineage>
        <taxon>Bacteria</taxon>
        <taxon>Bacillati</taxon>
        <taxon>Bacillota</taxon>
        <taxon>Bacilli</taxon>
        <taxon>Bacillales</taxon>
        <taxon>Caryophanaceae</taxon>
        <taxon>Viridibacillus</taxon>
    </lineage>
</organism>
<keyword evidence="13 14" id="KW-0472">Membrane</keyword>
<evidence type="ECO:0000313" key="18">
    <source>
        <dbReference type="Proteomes" id="UP000618943"/>
    </source>
</evidence>
<evidence type="ECO:0000256" key="1">
    <source>
        <dbReference type="ARBA" id="ARBA00000085"/>
    </source>
</evidence>
<dbReference type="Proteomes" id="UP000618943">
    <property type="component" value="Unassembled WGS sequence"/>
</dbReference>
<comment type="subcellular location">
    <subcellularLocation>
        <location evidence="2">Cell membrane</location>
        <topology evidence="2">Multi-pass membrane protein</topology>
    </subcellularLocation>
</comment>
<dbReference type="EC" id="2.7.13.3" evidence="3"/>
<dbReference type="SUPFAM" id="SSF55874">
    <property type="entry name" value="ATPase domain of HSP90 chaperone/DNA topoisomerase II/histidine kinase"/>
    <property type="match status" value="1"/>
</dbReference>
<accession>A0ABS1H485</accession>
<feature type="transmembrane region" description="Helical" evidence="14">
    <location>
        <begin position="157"/>
        <end position="178"/>
    </location>
</feature>
<keyword evidence="4" id="KW-1003">Cell membrane</keyword>
<evidence type="ECO:0000256" key="13">
    <source>
        <dbReference type="ARBA" id="ARBA00023136"/>
    </source>
</evidence>
<keyword evidence="9 17" id="KW-0418">Kinase</keyword>
<evidence type="ECO:0000256" key="8">
    <source>
        <dbReference type="ARBA" id="ARBA00022741"/>
    </source>
</evidence>
<keyword evidence="7 14" id="KW-0812">Transmembrane</keyword>
<dbReference type="Pfam" id="PF00512">
    <property type="entry name" value="HisKA"/>
    <property type="match status" value="1"/>
</dbReference>
<dbReference type="Gene3D" id="3.30.565.10">
    <property type="entry name" value="Histidine kinase-like ATPase, C-terminal domain"/>
    <property type="match status" value="1"/>
</dbReference>
<name>A0ABS1H485_9BACL</name>
<keyword evidence="18" id="KW-1185">Reference proteome</keyword>
<dbReference type="InterPro" id="IPR003661">
    <property type="entry name" value="HisK_dim/P_dom"/>
</dbReference>
<feature type="transmembrane region" description="Helical" evidence="14">
    <location>
        <begin position="7"/>
        <end position="29"/>
    </location>
</feature>
<dbReference type="GO" id="GO:0016301">
    <property type="term" value="F:kinase activity"/>
    <property type="evidence" value="ECO:0007669"/>
    <property type="project" value="UniProtKB-KW"/>
</dbReference>
<reference evidence="17 18" key="1">
    <citation type="submission" date="2020-12" db="EMBL/GenBank/DDBJ databases">
        <title>YIM B01967 draft genome.</title>
        <authorList>
            <person name="Yan X."/>
        </authorList>
    </citation>
    <scope>NUCLEOTIDE SEQUENCE [LARGE SCALE GENOMIC DNA]</scope>
    <source>
        <strain evidence="17 18">YIM B01967</strain>
    </source>
</reference>
<dbReference type="InterPro" id="IPR003660">
    <property type="entry name" value="HAMP_dom"/>
</dbReference>
<dbReference type="RefSeq" id="WP_200748183.1">
    <property type="nucleotide sequence ID" value="NZ_JAEOAH010000004.1"/>
</dbReference>
<evidence type="ECO:0000256" key="6">
    <source>
        <dbReference type="ARBA" id="ARBA00022679"/>
    </source>
</evidence>
<evidence type="ECO:0000256" key="11">
    <source>
        <dbReference type="ARBA" id="ARBA00022989"/>
    </source>
</evidence>
<dbReference type="PANTHER" id="PTHR45528:SF1">
    <property type="entry name" value="SENSOR HISTIDINE KINASE CPXA"/>
    <property type="match status" value="1"/>
</dbReference>